<dbReference type="EMBL" id="LR796582">
    <property type="protein sequence ID" value="CAB4153239.1"/>
    <property type="molecule type" value="Genomic_DNA"/>
</dbReference>
<protein>
    <submittedName>
        <fullName evidence="1">Uncharacterized protein</fullName>
    </submittedName>
</protein>
<sequence length="85" mass="9487">MTEVFKVVKLEKGQPVRAYKTWGGEIGAEMERDAYITALAQEFGNPAFVFTKEAFLQKLLLASEILQIKMQQTTVAIAAEKVPQP</sequence>
<evidence type="ECO:0000313" key="1">
    <source>
        <dbReference type="EMBL" id="CAB4153239.1"/>
    </source>
</evidence>
<name>A0A6J5NCQ5_9CAUD</name>
<reference evidence="1" key="1">
    <citation type="submission" date="2020-04" db="EMBL/GenBank/DDBJ databases">
        <authorList>
            <person name="Chiriac C."/>
            <person name="Salcher M."/>
            <person name="Ghai R."/>
            <person name="Kavagutti S V."/>
        </authorList>
    </citation>
    <scope>NUCLEOTIDE SEQUENCE</scope>
</reference>
<proteinExistence type="predicted"/>
<gene>
    <name evidence="1" type="ORF">UFOVP610_55</name>
</gene>
<organism evidence="1">
    <name type="scientific">uncultured Caudovirales phage</name>
    <dbReference type="NCBI Taxonomy" id="2100421"/>
    <lineage>
        <taxon>Viruses</taxon>
        <taxon>Duplodnaviria</taxon>
        <taxon>Heunggongvirae</taxon>
        <taxon>Uroviricota</taxon>
        <taxon>Caudoviricetes</taxon>
        <taxon>Peduoviridae</taxon>
        <taxon>Maltschvirus</taxon>
        <taxon>Maltschvirus maltsch</taxon>
    </lineage>
</organism>
<accession>A0A6J5NCQ5</accession>